<dbReference type="Proteomes" id="UP000576082">
    <property type="component" value="Unassembled WGS sequence"/>
</dbReference>
<gene>
    <name evidence="1" type="ORF">HHU12_22425</name>
</gene>
<comment type="caution">
    <text evidence="1">The sequence shown here is derived from an EMBL/GenBank/DDBJ whole genome shotgun (WGS) entry which is preliminary data.</text>
</comment>
<evidence type="ECO:0000313" key="1">
    <source>
        <dbReference type="EMBL" id="NME70746.1"/>
    </source>
</evidence>
<dbReference type="EMBL" id="JABANE010000073">
    <property type="protein sequence ID" value="NME70746.1"/>
    <property type="molecule type" value="Genomic_DNA"/>
</dbReference>
<sequence>MKNITFYSYLIYVDGNRLNHSLFSDNYVSSKHKEYSDNSGKSIFQIEVKDFNKDYLNLYFLDGKTNPRPNFVVNAENSQKERNPRKGNQVEPNEHFALVDFENGILWIDSTSKSKKNKLRNFFDLIFMSNKIDIKEVFSENEFLENLNELTKVKFSAVPNLFSGSIPLSKRLIDEMYGPTVATLELKFDNKKNIPFDWIKNILDNKVSIKNLIIQGRDSENRELIFKESIFMKKLSFKARVDQHGNFSIQSVFDKLYNEIEELKEKNE</sequence>
<keyword evidence="2" id="KW-1185">Reference proteome</keyword>
<reference evidence="1 2" key="1">
    <citation type="submission" date="2020-04" db="EMBL/GenBank/DDBJ databases">
        <title>Flammeovirga sp. SR4, a novel species isolated from seawater.</title>
        <authorList>
            <person name="Wang X."/>
        </authorList>
    </citation>
    <scope>NUCLEOTIDE SEQUENCE [LARGE SCALE GENOMIC DNA]</scope>
    <source>
        <strain evidence="1 2">ATCC 23126</strain>
    </source>
</reference>
<evidence type="ECO:0008006" key="3">
    <source>
        <dbReference type="Google" id="ProtNLM"/>
    </source>
</evidence>
<name>A0A7X9RXV7_9BACT</name>
<accession>A0A7X9RXV7</accession>
<protein>
    <recommendedName>
        <fullName evidence="3">DUF4747 family protein</fullName>
    </recommendedName>
</protein>
<proteinExistence type="predicted"/>
<organism evidence="1 2">
    <name type="scientific">Flammeovirga aprica JL-4</name>
    <dbReference type="NCBI Taxonomy" id="694437"/>
    <lineage>
        <taxon>Bacteria</taxon>
        <taxon>Pseudomonadati</taxon>
        <taxon>Bacteroidota</taxon>
        <taxon>Cytophagia</taxon>
        <taxon>Cytophagales</taxon>
        <taxon>Flammeovirgaceae</taxon>
        <taxon>Flammeovirga</taxon>
    </lineage>
</organism>
<dbReference type="RefSeq" id="WP_169658977.1">
    <property type="nucleotide sequence ID" value="NZ_JABANE010000073.1"/>
</dbReference>
<evidence type="ECO:0000313" key="2">
    <source>
        <dbReference type="Proteomes" id="UP000576082"/>
    </source>
</evidence>
<dbReference type="AlphaFoldDB" id="A0A7X9RXV7"/>